<evidence type="ECO:0000313" key="1">
    <source>
        <dbReference type="EMBL" id="RZS81469.1"/>
    </source>
</evidence>
<dbReference type="GO" id="GO:0030151">
    <property type="term" value="F:molybdenum ion binding"/>
    <property type="evidence" value="ECO:0007669"/>
    <property type="project" value="InterPro"/>
</dbReference>
<dbReference type="Proteomes" id="UP000292445">
    <property type="component" value="Unassembled WGS sequence"/>
</dbReference>
<protein>
    <submittedName>
        <fullName evidence="1">Nitrogen fixation protein NifQ</fullName>
    </submittedName>
</protein>
<comment type="caution">
    <text evidence="1">The sequence shown here is derived from an EMBL/GenBank/DDBJ whole genome shotgun (WGS) entry which is preliminary data.</text>
</comment>
<evidence type="ECO:0000313" key="2">
    <source>
        <dbReference type="Proteomes" id="UP000292445"/>
    </source>
</evidence>
<dbReference type="GO" id="GO:0009399">
    <property type="term" value="P:nitrogen fixation"/>
    <property type="evidence" value="ECO:0007669"/>
    <property type="project" value="InterPro"/>
</dbReference>
<keyword evidence="2" id="KW-1185">Reference proteome</keyword>
<dbReference type="Pfam" id="PF04891">
    <property type="entry name" value="NifQ"/>
    <property type="match status" value="1"/>
</dbReference>
<sequence length="193" mass="21485">MLDRPNTQPGHADPAARGAQLAAFAAHPDAFDARLFARLLAAREVRRELPLLGLPQETLRELYARWFPGAPLPPLPAHPEACTTFTANLRTHMLAWRNPALPAADVACLATIIAHACLRPDHLWRDLGLAGRDDVTRALHRYFPGLPERNTGDMRWKKFLAYDLAVTRGETPQPAPGCPGCEEYGRCFPKRLR</sequence>
<dbReference type="InterPro" id="IPR006975">
    <property type="entry name" value="NifQ"/>
</dbReference>
<gene>
    <name evidence="1" type="ORF">EV675_4093</name>
</gene>
<organism evidence="1 2">
    <name type="scientific">Pigmentiphaga kullae</name>
    <dbReference type="NCBI Taxonomy" id="151784"/>
    <lineage>
        <taxon>Bacteria</taxon>
        <taxon>Pseudomonadati</taxon>
        <taxon>Pseudomonadota</taxon>
        <taxon>Betaproteobacteria</taxon>
        <taxon>Burkholderiales</taxon>
        <taxon>Alcaligenaceae</taxon>
        <taxon>Pigmentiphaga</taxon>
    </lineage>
</organism>
<dbReference type="RefSeq" id="WP_130359301.1">
    <property type="nucleotide sequence ID" value="NZ_SGXC01000002.1"/>
</dbReference>
<accession>A0A4Q7NEP7</accession>
<dbReference type="EMBL" id="SGXC01000002">
    <property type="protein sequence ID" value="RZS81469.1"/>
    <property type="molecule type" value="Genomic_DNA"/>
</dbReference>
<proteinExistence type="predicted"/>
<dbReference type="AlphaFoldDB" id="A0A4Q7NEP7"/>
<dbReference type="OrthoDB" id="192277at2"/>
<reference evidence="1 2" key="1">
    <citation type="submission" date="2019-02" db="EMBL/GenBank/DDBJ databases">
        <title>Genomic Encyclopedia of Type Strains, Phase IV (KMG-IV): sequencing the most valuable type-strain genomes for metagenomic binning, comparative biology and taxonomic classification.</title>
        <authorList>
            <person name="Goeker M."/>
        </authorList>
    </citation>
    <scope>NUCLEOTIDE SEQUENCE [LARGE SCALE GENOMIC DNA]</scope>
    <source>
        <strain evidence="1 2">K24</strain>
    </source>
</reference>
<name>A0A4Q7NEP7_9BURK</name>